<keyword evidence="2" id="KW-1185">Reference proteome</keyword>
<gene>
    <name evidence="1" type="ORF">AAY24_00495</name>
</gene>
<sequence length="90" mass="9763">MANKNLVVLARRDHAEAMRVAAGLTIAGHGVRLIFMTGPVEETPENMEQAETLELCDIEPETTVRGEELPYMDSAALSLALLQADSVINL</sequence>
<name>A0A0F7JUW5_9GAMM</name>
<evidence type="ECO:0000313" key="1">
    <source>
        <dbReference type="EMBL" id="AKH19074.1"/>
    </source>
</evidence>
<proteinExistence type="predicted"/>
<dbReference type="AlphaFoldDB" id="A0A0F7JUW5"/>
<dbReference type="Proteomes" id="UP000034410">
    <property type="component" value="Chromosome"/>
</dbReference>
<dbReference type="EMBL" id="CP011412">
    <property type="protein sequence ID" value="AKH19074.1"/>
    <property type="molecule type" value="Genomic_DNA"/>
</dbReference>
<dbReference type="RefSeq" id="WP_046858012.1">
    <property type="nucleotide sequence ID" value="NZ_CP011412.1"/>
</dbReference>
<accession>A0A0F7JUW5</accession>
<dbReference type="KEGG" id="seds:AAY24_00495"/>
<evidence type="ECO:0008006" key="3">
    <source>
        <dbReference type="Google" id="ProtNLM"/>
    </source>
</evidence>
<organism evidence="1 2">
    <name type="scientific">Sedimenticola thiotaurini</name>
    <dbReference type="NCBI Taxonomy" id="1543721"/>
    <lineage>
        <taxon>Bacteria</taxon>
        <taxon>Pseudomonadati</taxon>
        <taxon>Pseudomonadota</taxon>
        <taxon>Gammaproteobacteria</taxon>
        <taxon>Chromatiales</taxon>
        <taxon>Sedimenticolaceae</taxon>
        <taxon>Sedimenticola</taxon>
    </lineage>
</organism>
<protein>
    <recommendedName>
        <fullName evidence="3">Peroxiredoxin</fullName>
    </recommendedName>
</protein>
<reference evidence="1 2" key="1">
    <citation type="journal article" date="2015" name="Genome Announc.">
        <title>Complete Genome Sequence of Sedimenticola thiotaurini Strain SIP-G1, a Polyphosphate- and Polyhydroxyalkanoate-Accumulating Sulfur-Oxidizing Gammaproteobacterium Isolated from Salt Marsh Sediments.</title>
        <authorList>
            <person name="Flood B.E."/>
            <person name="Jones D.S."/>
            <person name="Bailey J.V."/>
        </authorList>
    </citation>
    <scope>NUCLEOTIDE SEQUENCE [LARGE SCALE GENOMIC DNA]</scope>
    <source>
        <strain evidence="1 2">SIP-G1</strain>
    </source>
</reference>
<evidence type="ECO:0000313" key="2">
    <source>
        <dbReference type="Proteomes" id="UP000034410"/>
    </source>
</evidence>
<dbReference type="OrthoDB" id="8449024at2"/>